<proteinExistence type="predicted"/>
<sequence length="190" mass="21879">MTQVEERAKYAAQQEFPDADILYPMWDPDHVEAGLRSLSSYDVEAFHEEFREFYKAIQAPKEYVQDPEMDEATAVVNKTIRFSEDRVVDVADLVVEYQRENGQDRVAGSYPSWPDEETLVLHLPKVELAEDFVYEDQMEDVVVSHVMAQIRDIYLNMGEDPPEEYRVEGIGKLHIVGDEGWMEAQPTTSG</sequence>
<gene>
    <name evidence="1" type="ORF">I7X12_05680</name>
</gene>
<organism evidence="1 2">
    <name type="scientific">Halosimplex litoreum</name>
    <dbReference type="NCBI Taxonomy" id="1198301"/>
    <lineage>
        <taxon>Archaea</taxon>
        <taxon>Methanobacteriati</taxon>
        <taxon>Methanobacteriota</taxon>
        <taxon>Stenosarchaea group</taxon>
        <taxon>Halobacteria</taxon>
        <taxon>Halobacteriales</taxon>
        <taxon>Haloarculaceae</taxon>
        <taxon>Halosimplex</taxon>
    </lineage>
</organism>
<dbReference type="AlphaFoldDB" id="A0A7U3WBP4"/>
<evidence type="ECO:0000313" key="1">
    <source>
        <dbReference type="EMBL" id="QPV65039.1"/>
    </source>
</evidence>
<dbReference type="Proteomes" id="UP000595001">
    <property type="component" value="Chromosome"/>
</dbReference>
<name>A0A7U3WBP4_9EURY</name>
<dbReference type="Pfam" id="PF25858">
    <property type="entry name" value="DUF7958"/>
    <property type="match status" value="1"/>
</dbReference>
<dbReference type="OrthoDB" id="242611at2157"/>
<dbReference type="KEGG" id="hlt:I7X12_05680"/>
<dbReference type="InterPro" id="IPR058264">
    <property type="entry name" value="DUF7958"/>
</dbReference>
<dbReference type="EMBL" id="CP065856">
    <property type="protein sequence ID" value="QPV65039.1"/>
    <property type="molecule type" value="Genomic_DNA"/>
</dbReference>
<reference evidence="1 2" key="1">
    <citation type="submission" date="2020-12" db="EMBL/GenBank/DDBJ databases">
        <title>Halosimplex halophilum sp. nov. and Halosimplex salinum sp. nov., two new members of the genus Halosimplex.</title>
        <authorList>
            <person name="Cui H.L."/>
        </authorList>
    </citation>
    <scope>NUCLEOTIDE SEQUENCE [LARGE SCALE GENOMIC DNA]</scope>
    <source>
        <strain evidence="1 2">YGH94</strain>
    </source>
</reference>
<evidence type="ECO:0000313" key="2">
    <source>
        <dbReference type="Proteomes" id="UP000595001"/>
    </source>
</evidence>
<keyword evidence="2" id="KW-1185">Reference proteome</keyword>
<protein>
    <submittedName>
        <fullName evidence="1">Uncharacterized protein</fullName>
    </submittedName>
</protein>
<accession>A0A7U3WBP4</accession>